<evidence type="ECO:0000259" key="4">
    <source>
        <dbReference type="PROSITE" id="PS01124"/>
    </source>
</evidence>
<keyword evidence="1" id="KW-0805">Transcription regulation</keyword>
<dbReference type="SMART" id="SM00342">
    <property type="entry name" value="HTH_ARAC"/>
    <property type="match status" value="1"/>
</dbReference>
<gene>
    <name evidence="5" type="ORF">SAMN05421757_10989</name>
</gene>
<dbReference type="PROSITE" id="PS00041">
    <property type="entry name" value="HTH_ARAC_FAMILY_1"/>
    <property type="match status" value="1"/>
</dbReference>
<sequence>MPDGDCMEHRGPRGSRCGERFDGDWRPGFAALDGHYIKRVLREGLSLSAQDVRVRAPFEVCGVRAAGVMLHFVLEGRVRASLGGEALELGRGAGEPVRMVMSAANDSMAFRRRGSAGDRVRGVNVEMSHAWLRANGLGALADGAKPSLRRTCGSVLPEDVRLLERLIRLMPEDTPLARLEVEALALRLICSTCAEFAGRAGCGAGMGRDDRRKLARMEQFIEAGQGDLPELSEIARIGNVSLSTMRRMFRAAHGCTVQQYVRGTRLARARVALERDGVTVAEAAHLAGYRSPANFATAFRRATGLAPSHLARSKARMPPV</sequence>
<dbReference type="SUPFAM" id="SSF46689">
    <property type="entry name" value="Homeodomain-like"/>
    <property type="match status" value="1"/>
</dbReference>
<evidence type="ECO:0000256" key="3">
    <source>
        <dbReference type="ARBA" id="ARBA00023163"/>
    </source>
</evidence>
<dbReference type="InterPro" id="IPR053142">
    <property type="entry name" value="PchR_regulatory_protein"/>
</dbReference>
<evidence type="ECO:0000256" key="2">
    <source>
        <dbReference type="ARBA" id="ARBA00023125"/>
    </source>
</evidence>
<organism evidence="5 6">
    <name type="scientific">Tropicimonas sediminicola</name>
    <dbReference type="NCBI Taxonomy" id="1031541"/>
    <lineage>
        <taxon>Bacteria</taxon>
        <taxon>Pseudomonadati</taxon>
        <taxon>Pseudomonadota</taxon>
        <taxon>Alphaproteobacteria</taxon>
        <taxon>Rhodobacterales</taxon>
        <taxon>Roseobacteraceae</taxon>
        <taxon>Tropicimonas</taxon>
    </lineage>
</organism>
<evidence type="ECO:0000313" key="5">
    <source>
        <dbReference type="EMBL" id="SNT27494.1"/>
    </source>
</evidence>
<dbReference type="Gene3D" id="1.10.10.60">
    <property type="entry name" value="Homeodomain-like"/>
    <property type="match status" value="1"/>
</dbReference>
<dbReference type="EMBL" id="FZOY01000009">
    <property type="protein sequence ID" value="SNT27494.1"/>
    <property type="molecule type" value="Genomic_DNA"/>
</dbReference>
<proteinExistence type="predicted"/>
<feature type="domain" description="HTH araC/xylS-type" evidence="4">
    <location>
        <begin position="215"/>
        <end position="313"/>
    </location>
</feature>
<dbReference type="Proteomes" id="UP000198426">
    <property type="component" value="Unassembled WGS sequence"/>
</dbReference>
<dbReference type="InterPro" id="IPR018062">
    <property type="entry name" value="HTH_AraC-typ_CS"/>
</dbReference>
<dbReference type="Pfam" id="PF12833">
    <property type="entry name" value="HTH_18"/>
    <property type="match status" value="1"/>
</dbReference>
<protein>
    <submittedName>
        <fullName evidence="5">AraC-type DNA-binding protein</fullName>
    </submittedName>
</protein>
<keyword evidence="3" id="KW-0804">Transcription</keyword>
<name>A0A239LD89_9RHOB</name>
<dbReference type="GO" id="GO:0043565">
    <property type="term" value="F:sequence-specific DNA binding"/>
    <property type="evidence" value="ECO:0007669"/>
    <property type="project" value="InterPro"/>
</dbReference>
<reference evidence="5 6" key="1">
    <citation type="submission" date="2017-06" db="EMBL/GenBank/DDBJ databases">
        <authorList>
            <person name="Kim H.J."/>
            <person name="Triplett B.A."/>
        </authorList>
    </citation>
    <scope>NUCLEOTIDE SEQUENCE [LARGE SCALE GENOMIC DNA]</scope>
    <source>
        <strain evidence="5 6">DSM 29339</strain>
    </source>
</reference>
<dbReference type="PROSITE" id="PS01124">
    <property type="entry name" value="HTH_ARAC_FAMILY_2"/>
    <property type="match status" value="1"/>
</dbReference>
<dbReference type="InterPro" id="IPR018060">
    <property type="entry name" value="HTH_AraC"/>
</dbReference>
<dbReference type="AlphaFoldDB" id="A0A239LD89"/>
<dbReference type="GO" id="GO:0003700">
    <property type="term" value="F:DNA-binding transcription factor activity"/>
    <property type="evidence" value="ECO:0007669"/>
    <property type="project" value="InterPro"/>
</dbReference>
<evidence type="ECO:0000313" key="6">
    <source>
        <dbReference type="Proteomes" id="UP000198426"/>
    </source>
</evidence>
<accession>A0A239LD89</accession>
<dbReference type="InterPro" id="IPR009057">
    <property type="entry name" value="Homeodomain-like_sf"/>
</dbReference>
<keyword evidence="2 5" id="KW-0238">DNA-binding</keyword>
<evidence type="ECO:0000256" key="1">
    <source>
        <dbReference type="ARBA" id="ARBA00023015"/>
    </source>
</evidence>
<dbReference type="PANTHER" id="PTHR47893:SF1">
    <property type="entry name" value="REGULATORY PROTEIN PCHR"/>
    <property type="match status" value="1"/>
</dbReference>
<keyword evidence="6" id="KW-1185">Reference proteome</keyword>
<dbReference type="PANTHER" id="PTHR47893">
    <property type="entry name" value="REGULATORY PROTEIN PCHR"/>
    <property type="match status" value="1"/>
</dbReference>